<dbReference type="InParanoid" id="G3PMX1"/>
<feature type="region of interest" description="Disordered" evidence="1">
    <location>
        <begin position="1"/>
        <end position="83"/>
    </location>
</feature>
<dbReference type="AlphaFoldDB" id="G3PMX1"/>
<protein>
    <submittedName>
        <fullName evidence="2">Uncharacterized protein</fullName>
    </submittedName>
</protein>
<keyword evidence="3" id="KW-1185">Reference proteome</keyword>
<sequence>MSEEETLRDGRLSFNYIPSGKQLPRTPPLTSVKKQLDFCNEDSNEGLQQSAEAGGRGQDDDNQNTTFDFNAFGTKPEAEEPNSMLTGMKGYQLTQTDLEFMEKIRAEKLLKKLQGDLEEVQRSLKKEMMPLELASASKKKAEAELQKFPSCEELTEWVKLVLKMTSPSAETTDLDAKSLLAMVTVNNIHRAQEEKRRELTRMEKMVANKRKKEAQAKGQLEKLVACEQEVYRALEIQVSAQEAAEVKAEDASEELQAAKRPVRGRGKGGTKAPKSIEHLKDTTNQSKSTRRKLGDSRTSGKDDQGGDDASRSVKTKEKRARGPAQKVQEQESSSREAARGSRKAAGAAAPRRDHPSRAECGEAAAEETQPPALRRSKRIASRT</sequence>
<organism evidence="2 3">
    <name type="scientific">Gasterosteus aculeatus aculeatus</name>
    <name type="common">three-spined stickleback</name>
    <dbReference type="NCBI Taxonomy" id="481459"/>
    <lineage>
        <taxon>Eukaryota</taxon>
        <taxon>Metazoa</taxon>
        <taxon>Chordata</taxon>
        <taxon>Craniata</taxon>
        <taxon>Vertebrata</taxon>
        <taxon>Euteleostomi</taxon>
        <taxon>Actinopterygii</taxon>
        <taxon>Neopterygii</taxon>
        <taxon>Teleostei</taxon>
        <taxon>Neoteleostei</taxon>
        <taxon>Acanthomorphata</taxon>
        <taxon>Eupercaria</taxon>
        <taxon>Perciformes</taxon>
        <taxon>Cottioidei</taxon>
        <taxon>Gasterosteales</taxon>
        <taxon>Gasterosteidae</taxon>
        <taxon>Gasterosteus</taxon>
    </lineage>
</organism>
<dbReference type="Ensembl" id="ENSGACT00000018992.2">
    <property type="protein sequence ID" value="ENSGACP00000018954.2"/>
    <property type="gene ID" value="ENSGACG00000014367.2"/>
</dbReference>
<reference evidence="2" key="3">
    <citation type="submission" date="2025-09" db="UniProtKB">
        <authorList>
            <consortium name="Ensembl"/>
        </authorList>
    </citation>
    <scope>IDENTIFICATION</scope>
</reference>
<evidence type="ECO:0000313" key="3">
    <source>
        <dbReference type="Proteomes" id="UP000007635"/>
    </source>
</evidence>
<feature type="compositionally biased region" description="Basic and acidic residues" evidence="1">
    <location>
        <begin position="292"/>
        <end position="315"/>
    </location>
</feature>
<evidence type="ECO:0000313" key="2">
    <source>
        <dbReference type="Ensembl" id="ENSGACP00000018954.2"/>
    </source>
</evidence>
<name>G3PMX1_GASAC</name>
<dbReference type="STRING" id="69293.ENSGACP00000018954"/>
<reference evidence="2" key="2">
    <citation type="submission" date="2025-08" db="UniProtKB">
        <authorList>
            <consortium name="Ensembl"/>
        </authorList>
    </citation>
    <scope>IDENTIFICATION</scope>
</reference>
<feature type="compositionally biased region" description="Basic and acidic residues" evidence="1">
    <location>
        <begin position="328"/>
        <end position="339"/>
    </location>
</feature>
<reference evidence="2 3" key="1">
    <citation type="journal article" date="2021" name="G3 (Bethesda)">
        <title>Improved contiguity of the threespine stickleback genome using long-read sequencing.</title>
        <authorList>
            <person name="Nath S."/>
            <person name="Shaw D.E."/>
            <person name="White M.A."/>
        </authorList>
    </citation>
    <scope>NUCLEOTIDE SEQUENCE [LARGE SCALE GENOMIC DNA]</scope>
    <source>
        <strain evidence="2 3">Lake Benthic</strain>
    </source>
</reference>
<feature type="compositionally biased region" description="Basic and acidic residues" evidence="1">
    <location>
        <begin position="350"/>
        <end position="360"/>
    </location>
</feature>
<feature type="compositionally biased region" description="Basic residues" evidence="1">
    <location>
        <begin position="374"/>
        <end position="383"/>
    </location>
</feature>
<feature type="compositionally biased region" description="Basic and acidic residues" evidence="1">
    <location>
        <begin position="1"/>
        <end position="11"/>
    </location>
</feature>
<proteinExistence type="predicted"/>
<dbReference type="Proteomes" id="UP000007635">
    <property type="component" value="Chromosome I"/>
</dbReference>
<evidence type="ECO:0000256" key="1">
    <source>
        <dbReference type="SAM" id="MobiDB-lite"/>
    </source>
</evidence>
<dbReference type="Bgee" id="ENSGACG00000014371">
    <property type="expression patterns" value="Expressed in diencephalon and 2 other cell types or tissues"/>
</dbReference>
<dbReference type="GeneTree" id="ENSGT00940000169105"/>
<accession>G3PMX1</accession>
<feature type="region of interest" description="Disordered" evidence="1">
    <location>
        <begin position="241"/>
        <end position="383"/>
    </location>
</feature>